<comment type="similarity">
    <text evidence="1 7">Belongs to the methyltransferase superfamily. RsmH family.</text>
</comment>
<evidence type="ECO:0000313" key="8">
    <source>
        <dbReference type="EMBL" id="MBY6275349.1"/>
    </source>
</evidence>
<evidence type="ECO:0000256" key="5">
    <source>
        <dbReference type="ARBA" id="ARBA00022679"/>
    </source>
</evidence>
<reference evidence="8" key="1">
    <citation type="submission" date="2017-11" db="EMBL/GenBank/DDBJ databases">
        <title>Three new genomes from thermophilic consortium.</title>
        <authorList>
            <person name="Quaggio R."/>
            <person name="Amgarten D."/>
            <person name="Setubal J.C."/>
        </authorList>
    </citation>
    <scope>NUCLEOTIDE SEQUENCE</scope>
    <source>
        <strain evidence="8">ZCTH01-B2</strain>
    </source>
</reference>
<dbReference type="GO" id="GO:0071424">
    <property type="term" value="F:rRNA (cytosine-N4-)-methyltransferase activity"/>
    <property type="evidence" value="ECO:0007669"/>
    <property type="project" value="UniProtKB-UniRule"/>
</dbReference>
<dbReference type="Pfam" id="PF01795">
    <property type="entry name" value="Methyltransf_5"/>
    <property type="match status" value="1"/>
</dbReference>
<dbReference type="HAMAP" id="MF_01007">
    <property type="entry name" value="16SrRNA_methyltr_H"/>
    <property type="match status" value="1"/>
</dbReference>
<dbReference type="InterPro" id="IPR023397">
    <property type="entry name" value="SAM-dep_MeTrfase_MraW_recog"/>
</dbReference>
<dbReference type="SUPFAM" id="SSF81799">
    <property type="entry name" value="Putative methyltransferase TM0872, insert domain"/>
    <property type="match status" value="1"/>
</dbReference>
<feature type="binding site" evidence="7">
    <location>
        <position position="101"/>
    </location>
    <ligand>
        <name>S-adenosyl-L-methionine</name>
        <dbReference type="ChEBI" id="CHEBI:59789"/>
    </ligand>
</feature>
<evidence type="ECO:0000256" key="4">
    <source>
        <dbReference type="ARBA" id="ARBA00022603"/>
    </source>
</evidence>
<gene>
    <name evidence="7" type="primary">rsmH</name>
    <name evidence="8" type="ORF">CWE10_03890</name>
</gene>
<evidence type="ECO:0000256" key="3">
    <source>
        <dbReference type="ARBA" id="ARBA00022552"/>
    </source>
</evidence>
<dbReference type="RefSeq" id="WP_273378160.1">
    <property type="nucleotide sequence ID" value="NZ_PIUK01000022.1"/>
</dbReference>
<feature type="binding site" evidence="7">
    <location>
        <position position="53"/>
    </location>
    <ligand>
        <name>S-adenosyl-L-methionine</name>
        <dbReference type="ChEBI" id="CHEBI:59789"/>
    </ligand>
</feature>
<dbReference type="GO" id="GO:0005737">
    <property type="term" value="C:cytoplasm"/>
    <property type="evidence" value="ECO:0007669"/>
    <property type="project" value="UniProtKB-SubCell"/>
</dbReference>
<dbReference type="SUPFAM" id="SSF53335">
    <property type="entry name" value="S-adenosyl-L-methionine-dependent methyltransferases"/>
    <property type="match status" value="1"/>
</dbReference>
<feature type="binding site" evidence="7">
    <location>
        <position position="108"/>
    </location>
    <ligand>
        <name>S-adenosyl-L-methionine</name>
        <dbReference type="ChEBI" id="CHEBI:59789"/>
    </ligand>
</feature>
<dbReference type="PANTHER" id="PTHR11265">
    <property type="entry name" value="S-ADENOSYL-METHYLTRANSFERASE MRAW"/>
    <property type="match status" value="1"/>
</dbReference>
<dbReference type="Gene3D" id="3.40.50.150">
    <property type="entry name" value="Vaccinia Virus protein VP39"/>
    <property type="match status" value="1"/>
</dbReference>
<keyword evidence="5 7" id="KW-0808">Transferase</keyword>
<feature type="binding site" evidence="7">
    <location>
        <position position="80"/>
    </location>
    <ligand>
        <name>S-adenosyl-L-methionine</name>
        <dbReference type="ChEBI" id="CHEBI:59789"/>
    </ligand>
</feature>
<keyword evidence="2 7" id="KW-0963">Cytoplasm</keyword>
<keyword evidence="3 7" id="KW-0698">rRNA processing</keyword>
<evidence type="ECO:0000256" key="2">
    <source>
        <dbReference type="ARBA" id="ARBA00022490"/>
    </source>
</evidence>
<dbReference type="FunFam" id="1.10.150.170:FF:000001">
    <property type="entry name" value="Ribosomal RNA small subunit methyltransferase H"/>
    <property type="match status" value="1"/>
</dbReference>
<dbReference type="PIRSF" id="PIRSF004486">
    <property type="entry name" value="MraW"/>
    <property type="match status" value="1"/>
</dbReference>
<dbReference type="NCBIfam" id="TIGR00006">
    <property type="entry name" value="16S rRNA (cytosine(1402)-N(4))-methyltransferase RsmH"/>
    <property type="match status" value="1"/>
</dbReference>
<dbReference type="EMBL" id="PIUK01000022">
    <property type="protein sequence ID" value="MBY6275349.1"/>
    <property type="molecule type" value="Genomic_DNA"/>
</dbReference>
<name>A0A953I9R4_SYMTR</name>
<evidence type="ECO:0000256" key="6">
    <source>
        <dbReference type="ARBA" id="ARBA00022691"/>
    </source>
</evidence>
<comment type="subcellular location">
    <subcellularLocation>
        <location evidence="7">Cytoplasm</location>
    </subcellularLocation>
</comment>
<sequence length="318" mass="34731">MAFHHIPVLLQETMEALAVRPGGTYIDCTVGGGGHAAEILRRSSPDGRLIGLDQDENALRAAGDRLAPFGDRVTLVRTNFEHVADVADRLGLGAADGVLMDIGVSSHQFDEGERGFSYHHDAPLDMRMDRTGPLTAAVLVNEWEEEEIARVIREYGEERWASRIAQFIVRARRQRPIETTGQLVEIIKAAIPASARREGGHPARRTFQAIRIAVNDELGALERGLEGALRVLRPGGRLAVITFHSLEDRIVKQTFARWAKPCTCPPDLPVCVCGKAPLAEPVTRKPVRASGAEVKANPRSRSATLRAVVKLQAGEEAK</sequence>
<dbReference type="InterPro" id="IPR002903">
    <property type="entry name" value="RsmH"/>
</dbReference>
<dbReference type="AlphaFoldDB" id="A0A953I9R4"/>
<evidence type="ECO:0000256" key="7">
    <source>
        <dbReference type="HAMAP-Rule" id="MF_01007"/>
    </source>
</evidence>
<comment type="caution">
    <text evidence="8">The sequence shown here is derived from an EMBL/GenBank/DDBJ whole genome shotgun (WGS) entry which is preliminary data.</text>
</comment>
<comment type="catalytic activity">
    <reaction evidence="7">
        <text>cytidine(1402) in 16S rRNA + S-adenosyl-L-methionine = N(4)-methylcytidine(1402) in 16S rRNA + S-adenosyl-L-homocysteine + H(+)</text>
        <dbReference type="Rhea" id="RHEA:42928"/>
        <dbReference type="Rhea" id="RHEA-COMP:10286"/>
        <dbReference type="Rhea" id="RHEA-COMP:10287"/>
        <dbReference type="ChEBI" id="CHEBI:15378"/>
        <dbReference type="ChEBI" id="CHEBI:57856"/>
        <dbReference type="ChEBI" id="CHEBI:59789"/>
        <dbReference type="ChEBI" id="CHEBI:74506"/>
        <dbReference type="ChEBI" id="CHEBI:82748"/>
        <dbReference type="EC" id="2.1.1.199"/>
    </reaction>
</comment>
<accession>A0A953I9R4</accession>
<protein>
    <recommendedName>
        <fullName evidence="7">Ribosomal RNA small subunit methyltransferase H</fullName>
        <ecNumber evidence="7">2.1.1.199</ecNumber>
    </recommendedName>
    <alternativeName>
        <fullName evidence="7">16S rRNA m(4)C1402 methyltransferase</fullName>
    </alternativeName>
    <alternativeName>
        <fullName evidence="7">rRNA (cytosine-N(4)-)-methyltransferase RsmH</fullName>
    </alternativeName>
</protein>
<organism evidence="8 9">
    <name type="scientific">Symbiobacterium thermophilum</name>
    <dbReference type="NCBI Taxonomy" id="2734"/>
    <lineage>
        <taxon>Bacteria</taxon>
        <taxon>Bacillati</taxon>
        <taxon>Bacillota</taxon>
        <taxon>Clostridia</taxon>
        <taxon>Eubacteriales</taxon>
        <taxon>Symbiobacteriaceae</taxon>
        <taxon>Symbiobacterium</taxon>
    </lineage>
</organism>
<keyword evidence="6 7" id="KW-0949">S-adenosyl-L-methionine</keyword>
<keyword evidence="4 7" id="KW-0489">Methyltransferase</keyword>
<dbReference type="GO" id="GO:0070475">
    <property type="term" value="P:rRNA base methylation"/>
    <property type="evidence" value="ECO:0007669"/>
    <property type="project" value="UniProtKB-UniRule"/>
</dbReference>
<dbReference type="EC" id="2.1.1.199" evidence="7"/>
<dbReference type="Gene3D" id="1.10.150.170">
    <property type="entry name" value="Putative methyltransferase TM0872, insert domain"/>
    <property type="match status" value="1"/>
</dbReference>
<evidence type="ECO:0000313" key="9">
    <source>
        <dbReference type="Proteomes" id="UP000732377"/>
    </source>
</evidence>
<dbReference type="PANTHER" id="PTHR11265:SF0">
    <property type="entry name" value="12S RRNA N4-METHYLCYTIDINE METHYLTRANSFERASE"/>
    <property type="match status" value="1"/>
</dbReference>
<evidence type="ECO:0000256" key="1">
    <source>
        <dbReference type="ARBA" id="ARBA00010396"/>
    </source>
</evidence>
<feature type="binding site" evidence="7">
    <location>
        <begin position="33"/>
        <end position="35"/>
    </location>
    <ligand>
        <name>S-adenosyl-L-methionine</name>
        <dbReference type="ChEBI" id="CHEBI:59789"/>
    </ligand>
</feature>
<dbReference type="Proteomes" id="UP000732377">
    <property type="component" value="Unassembled WGS sequence"/>
</dbReference>
<comment type="function">
    <text evidence="7">Specifically methylates the N4 position of cytidine in position 1402 (C1402) of 16S rRNA.</text>
</comment>
<proteinExistence type="inferred from homology"/>
<dbReference type="InterPro" id="IPR029063">
    <property type="entry name" value="SAM-dependent_MTases_sf"/>
</dbReference>